<dbReference type="HOGENOM" id="CLU_121438_0_0_4"/>
<dbReference type="STRING" id="338969.Rfer_3811"/>
<name>Q21RU2_ALBFT</name>
<evidence type="ECO:0000313" key="2">
    <source>
        <dbReference type="EMBL" id="ABD71511.1"/>
    </source>
</evidence>
<dbReference type="OrthoDB" id="5298214at2"/>
<dbReference type="RefSeq" id="WP_011466074.1">
    <property type="nucleotide sequence ID" value="NC_007908.1"/>
</dbReference>
<accession>Q21RU2</accession>
<proteinExistence type="predicted"/>
<keyword evidence="1" id="KW-0732">Signal</keyword>
<feature type="chain" id="PRO_5004199937" evidence="1">
    <location>
        <begin position="28"/>
        <end position="193"/>
    </location>
</feature>
<dbReference type="eggNOG" id="COG1651">
    <property type="taxonomic scope" value="Bacteria"/>
</dbReference>
<feature type="signal peptide" evidence="1">
    <location>
        <begin position="1"/>
        <end position="27"/>
    </location>
</feature>
<dbReference type="KEGG" id="rfr:Rfer_3811"/>
<evidence type="ECO:0000313" key="3">
    <source>
        <dbReference type="Proteomes" id="UP000008332"/>
    </source>
</evidence>
<dbReference type="SUPFAM" id="SSF52833">
    <property type="entry name" value="Thioredoxin-like"/>
    <property type="match status" value="1"/>
</dbReference>
<dbReference type="EMBL" id="CP000267">
    <property type="protein sequence ID" value="ABD71511.1"/>
    <property type="molecule type" value="Genomic_DNA"/>
</dbReference>
<sequence>MKLHSLFFSSLLLLALGISGCSPKDSAATAAASKREVSLPAIAAEAKGFAVGALMSTNTVYVFFDSQCPHCGHLWAASAPLQQKVKFVWIPIGMINATSKAQGAALLTAANPAALMSEHEASLLAGQGGISASSSVAPEIEKSIKNNTQLLNSFGAESVPFVVAKNMKSGQTVSREGAMSTAALAEFLGVDAP</sequence>
<reference evidence="3" key="1">
    <citation type="submission" date="2006-02" db="EMBL/GenBank/DDBJ databases">
        <title>Complete sequence of chromosome of Rhodoferax ferrireducens DSM 15236.</title>
        <authorList>
            <person name="Copeland A."/>
            <person name="Lucas S."/>
            <person name="Lapidus A."/>
            <person name="Barry K."/>
            <person name="Detter J.C."/>
            <person name="Glavina del Rio T."/>
            <person name="Hammon N."/>
            <person name="Israni S."/>
            <person name="Pitluck S."/>
            <person name="Brettin T."/>
            <person name="Bruce D."/>
            <person name="Han C."/>
            <person name="Tapia R."/>
            <person name="Gilna P."/>
            <person name="Kiss H."/>
            <person name="Schmutz J."/>
            <person name="Larimer F."/>
            <person name="Land M."/>
            <person name="Kyrpides N."/>
            <person name="Ivanova N."/>
            <person name="Richardson P."/>
        </authorList>
    </citation>
    <scope>NUCLEOTIDE SEQUENCE [LARGE SCALE GENOMIC DNA]</scope>
    <source>
        <strain evidence="3">ATCC BAA-621 / DSM 15236 / T118</strain>
    </source>
</reference>
<evidence type="ECO:0000256" key="1">
    <source>
        <dbReference type="SAM" id="SignalP"/>
    </source>
</evidence>
<keyword evidence="3" id="KW-1185">Reference proteome</keyword>
<dbReference type="Proteomes" id="UP000008332">
    <property type="component" value="Chromosome"/>
</dbReference>
<dbReference type="Gene3D" id="3.40.30.10">
    <property type="entry name" value="Glutaredoxin"/>
    <property type="match status" value="1"/>
</dbReference>
<protein>
    <submittedName>
        <fullName evidence="2">Uncharacterized protein</fullName>
    </submittedName>
</protein>
<organism evidence="2 3">
    <name type="scientific">Albidiferax ferrireducens (strain ATCC BAA-621 / DSM 15236 / T118)</name>
    <name type="common">Rhodoferax ferrireducens</name>
    <dbReference type="NCBI Taxonomy" id="338969"/>
    <lineage>
        <taxon>Bacteria</taxon>
        <taxon>Pseudomonadati</taxon>
        <taxon>Pseudomonadota</taxon>
        <taxon>Betaproteobacteria</taxon>
        <taxon>Burkholderiales</taxon>
        <taxon>Comamonadaceae</taxon>
        <taxon>Rhodoferax</taxon>
    </lineage>
</organism>
<dbReference type="InterPro" id="IPR036249">
    <property type="entry name" value="Thioredoxin-like_sf"/>
</dbReference>
<gene>
    <name evidence="2" type="ordered locus">Rfer_3811</name>
</gene>
<dbReference type="PROSITE" id="PS51257">
    <property type="entry name" value="PROKAR_LIPOPROTEIN"/>
    <property type="match status" value="1"/>
</dbReference>
<dbReference type="AlphaFoldDB" id="Q21RU2"/>